<dbReference type="InterPro" id="IPR051675">
    <property type="entry name" value="Endo/Exo/Phosphatase_dom_1"/>
</dbReference>
<feature type="domain" description="Helix-hairpin-helix DNA-binding motif class 1" evidence="2">
    <location>
        <begin position="106"/>
        <end position="125"/>
    </location>
</feature>
<accession>A0A1P8EJM2</accession>
<dbReference type="PANTHER" id="PTHR21180">
    <property type="entry name" value="ENDONUCLEASE/EXONUCLEASE/PHOSPHATASE FAMILY DOMAIN-CONTAINING PROTEIN 1"/>
    <property type="match status" value="1"/>
</dbReference>
<dbReference type="GO" id="GO:0006281">
    <property type="term" value="P:DNA repair"/>
    <property type="evidence" value="ECO:0007669"/>
    <property type="project" value="InterPro"/>
</dbReference>
<dbReference type="Gene3D" id="1.10.150.280">
    <property type="entry name" value="AF1531-like domain"/>
    <property type="match status" value="1"/>
</dbReference>
<dbReference type="InterPro" id="IPR004509">
    <property type="entry name" value="Competence_ComEA_HhH"/>
</dbReference>
<dbReference type="NCBIfam" id="TIGR00426">
    <property type="entry name" value="competence protein ComEA helix-hairpin-helix repeat region"/>
    <property type="match status" value="1"/>
</dbReference>
<evidence type="ECO:0000256" key="1">
    <source>
        <dbReference type="SAM" id="SignalP"/>
    </source>
</evidence>
<reference evidence="3 4" key="1">
    <citation type="submission" date="2016-08" db="EMBL/GenBank/DDBJ databases">
        <title>Complete genome sequence of Acinetobacter baylyi strain GFJ2.</title>
        <authorList>
            <person name="Tabata M."/>
            <person name="Kuboki S."/>
            <person name="Gibu N."/>
            <person name="Kinouchi Y."/>
            <person name="Vangnai A."/>
            <person name="Kasai D."/>
            <person name="Fukuda M."/>
        </authorList>
    </citation>
    <scope>NUCLEOTIDE SEQUENCE [LARGE SCALE GENOMIC DNA]</scope>
    <source>
        <strain evidence="3 4">GFJ2</strain>
    </source>
</reference>
<dbReference type="EMBL" id="CP016896">
    <property type="protein sequence ID" value="APV36416.1"/>
    <property type="molecule type" value="Genomic_DNA"/>
</dbReference>
<feature type="chain" id="PRO_5012162062" evidence="1">
    <location>
        <begin position="28"/>
        <end position="128"/>
    </location>
</feature>
<evidence type="ECO:0000313" key="3">
    <source>
        <dbReference type="EMBL" id="APV36416.1"/>
    </source>
</evidence>
<dbReference type="AlphaFoldDB" id="A0A1P8EJM2"/>
<keyword evidence="1" id="KW-0732">Signal</keyword>
<organism evidence="3 4">
    <name type="scientific">Acinetobacter soli</name>
    <dbReference type="NCBI Taxonomy" id="487316"/>
    <lineage>
        <taxon>Bacteria</taxon>
        <taxon>Pseudomonadati</taxon>
        <taxon>Pseudomonadota</taxon>
        <taxon>Gammaproteobacteria</taxon>
        <taxon>Moraxellales</taxon>
        <taxon>Moraxellaceae</taxon>
        <taxon>Acinetobacter</taxon>
    </lineage>
</organism>
<dbReference type="InterPro" id="IPR003583">
    <property type="entry name" value="Hlx-hairpin-Hlx_DNA-bd_motif"/>
</dbReference>
<feature type="domain" description="Helix-hairpin-helix DNA-binding motif class 1" evidence="2">
    <location>
        <begin position="76"/>
        <end position="95"/>
    </location>
</feature>
<feature type="signal peptide" evidence="1">
    <location>
        <begin position="1"/>
        <end position="27"/>
    </location>
</feature>
<dbReference type="Pfam" id="PF12836">
    <property type="entry name" value="HHH_3"/>
    <property type="match status" value="1"/>
</dbReference>
<dbReference type="GO" id="GO:0015627">
    <property type="term" value="C:type II protein secretion system complex"/>
    <property type="evidence" value="ECO:0007669"/>
    <property type="project" value="TreeGrafter"/>
</dbReference>
<dbReference type="SMART" id="SM00278">
    <property type="entry name" value="HhH1"/>
    <property type="match status" value="2"/>
</dbReference>
<sequence>MMIRIFYSALCALLTSLLFSSSLYAQAFDQQYQAWKSQQQAHDARIQSSHSNYYLAKPSLQANTGPKVNINTATAKDLQQLHGVGEKKALSIVEYRQQYGRFNSVDDLQKVKGIGPKFIEKNRHRLAI</sequence>
<protein>
    <submittedName>
        <fullName evidence="3">Transporter</fullName>
    </submittedName>
</protein>
<dbReference type="STRING" id="487316.BEN76_10470"/>
<dbReference type="eggNOG" id="COG1555">
    <property type="taxonomic scope" value="Bacteria"/>
</dbReference>
<dbReference type="GO" id="GO:0003677">
    <property type="term" value="F:DNA binding"/>
    <property type="evidence" value="ECO:0007669"/>
    <property type="project" value="InterPro"/>
</dbReference>
<dbReference type="SUPFAM" id="SSF47781">
    <property type="entry name" value="RuvA domain 2-like"/>
    <property type="match status" value="1"/>
</dbReference>
<dbReference type="KEGG" id="asol:BEN76_10470"/>
<dbReference type="GO" id="GO:0015628">
    <property type="term" value="P:protein secretion by the type II secretion system"/>
    <property type="evidence" value="ECO:0007669"/>
    <property type="project" value="TreeGrafter"/>
</dbReference>
<dbReference type="RefSeq" id="WP_076033024.1">
    <property type="nucleotide sequence ID" value="NZ_CP016896.1"/>
</dbReference>
<gene>
    <name evidence="3" type="ORF">BEN76_10470</name>
</gene>
<evidence type="ECO:0000313" key="4">
    <source>
        <dbReference type="Proteomes" id="UP000185674"/>
    </source>
</evidence>
<evidence type="ECO:0000259" key="2">
    <source>
        <dbReference type="SMART" id="SM00278"/>
    </source>
</evidence>
<dbReference type="Proteomes" id="UP000185674">
    <property type="component" value="Chromosome"/>
</dbReference>
<dbReference type="InterPro" id="IPR010994">
    <property type="entry name" value="RuvA_2-like"/>
</dbReference>
<name>A0A1P8EJM2_9GAMM</name>
<proteinExistence type="predicted"/>
<dbReference type="PANTHER" id="PTHR21180:SF32">
    <property type="entry name" value="ENDONUCLEASE_EXONUCLEASE_PHOSPHATASE FAMILY DOMAIN-CONTAINING PROTEIN 1"/>
    <property type="match status" value="1"/>
</dbReference>